<keyword evidence="1" id="KW-0812">Transmembrane</keyword>
<dbReference type="PANTHER" id="PTHR35896:SF3">
    <property type="entry name" value="MAJOR FACILITATOR SUPERFAMILY TRANSPORTER"/>
    <property type="match status" value="1"/>
</dbReference>
<dbReference type="AlphaFoldDB" id="A0A8H3W194"/>
<organism evidence="2 3">
    <name type="scientific">Colletotrichum asianum</name>
    <dbReference type="NCBI Taxonomy" id="702518"/>
    <lineage>
        <taxon>Eukaryota</taxon>
        <taxon>Fungi</taxon>
        <taxon>Dikarya</taxon>
        <taxon>Ascomycota</taxon>
        <taxon>Pezizomycotina</taxon>
        <taxon>Sordariomycetes</taxon>
        <taxon>Hypocreomycetidae</taxon>
        <taxon>Glomerellales</taxon>
        <taxon>Glomerellaceae</taxon>
        <taxon>Colletotrichum</taxon>
        <taxon>Colletotrichum gloeosporioides species complex</taxon>
    </lineage>
</organism>
<accession>A0A8H3W194</accession>
<dbReference type="Proteomes" id="UP000434172">
    <property type="component" value="Unassembled WGS sequence"/>
</dbReference>
<feature type="transmembrane region" description="Helical" evidence="1">
    <location>
        <begin position="44"/>
        <end position="64"/>
    </location>
</feature>
<sequence length="216" mass="24726">MLDFFKSKLRRRSLPRSRQDYTPLHPSSEEAQYERSVSGESMRFLIWGLLLAILILVVTGLSLINTSTSDPYAYDRHDTRTKRCGDTAARAKSLGCHFDPTIFSWVPNDCLDHELVSEFRALEWTLYGDKNKMTLLTEEEWSNGTDKSHEAWLTSKDTGLHCIFSWKRMHRAIMSGRNLPEGLSSWANTENCAKALTSHMQPDEIAIEVHVEFPAC</sequence>
<gene>
    <name evidence="2" type="ORF">GQ607_014726</name>
</gene>
<protein>
    <submittedName>
        <fullName evidence="2">Uncharacterized protein</fullName>
    </submittedName>
</protein>
<dbReference type="OrthoDB" id="3501153at2759"/>
<comment type="caution">
    <text evidence="2">The sequence shown here is derived from an EMBL/GenBank/DDBJ whole genome shotgun (WGS) entry which is preliminary data.</text>
</comment>
<name>A0A8H3W194_9PEZI</name>
<dbReference type="PANTHER" id="PTHR35896">
    <property type="entry name" value="IG-LIKE DOMAIN-CONTAINING PROTEIN"/>
    <property type="match status" value="1"/>
</dbReference>
<evidence type="ECO:0000313" key="3">
    <source>
        <dbReference type="Proteomes" id="UP000434172"/>
    </source>
</evidence>
<evidence type="ECO:0000313" key="2">
    <source>
        <dbReference type="EMBL" id="KAF0318029.1"/>
    </source>
</evidence>
<keyword evidence="3" id="KW-1185">Reference proteome</keyword>
<dbReference type="EMBL" id="WOWK01000117">
    <property type="protein sequence ID" value="KAF0318029.1"/>
    <property type="molecule type" value="Genomic_DNA"/>
</dbReference>
<proteinExistence type="predicted"/>
<evidence type="ECO:0000256" key="1">
    <source>
        <dbReference type="SAM" id="Phobius"/>
    </source>
</evidence>
<dbReference type="InterPro" id="IPR053008">
    <property type="entry name" value="Phomopsin_biosynth_assoc"/>
</dbReference>
<keyword evidence="1" id="KW-1133">Transmembrane helix</keyword>
<keyword evidence="1" id="KW-0472">Membrane</keyword>
<reference evidence="2 3" key="1">
    <citation type="submission" date="2019-12" db="EMBL/GenBank/DDBJ databases">
        <title>A genome sequence resource for the geographically widespread anthracnose pathogen Colletotrichum asianum.</title>
        <authorList>
            <person name="Meng Y."/>
        </authorList>
    </citation>
    <scope>NUCLEOTIDE SEQUENCE [LARGE SCALE GENOMIC DNA]</scope>
    <source>
        <strain evidence="2 3">ICMP 18580</strain>
    </source>
</reference>